<dbReference type="InterPro" id="IPR003774">
    <property type="entry name" value="AlgH-like"/>
</dbReference>
<dbReference type="HAMAP" id="MF_00758">
    <property type="entry name" value="UPF0301"/>
    <property type="match status" value="1"/>
</dbReference>
<reference evidence="6 7" key="1">
    <citation type="submission" date="2020-10" db="EMBL/GenBank/DDBJ databases">
        <title>Connecting structure to function with the recovery of over 1000 high-quality activated sludge metagenome-assembled genomes encoding full-length rRNA genes using long-read sequencing.</title>
        <authorList>
            <person name="Singleton C.M."/>
            <person name="Petriglieri F."/>
            <person name="Kristensen J.M."/>
            <person name="Kirkegaard R.H."/>
            <person name="Michaelsen T.Y."/>
            <person name="Andersen M.H."/>
            <person name="Karst S.M."/>
            <person name="Dueholm M.S."/>
            <person name="Nielsen P.H."/>
            <person name="Albertsen M."/>
        </authorList>
    </citation>
    <scope>NUCLEOTIDE SEQUENCE [LARGE SCALE GENOMIC DNA]</scope>
    <source>
        <strain evidence="3">AalE_18-Q3-R2-46_BAT3C.188</strain>
        <strain evidence="4">Ega_18-Q3-R5-49_MAXAC.001</strain>
        <strain evidence="5">Ribe_18-Q3-R11-54_MAXAC.001</strain>
    </source>
</reference>
<dbReference type="EMBL" id="JADJIB010000004">
    <property type="protein sequence ID" value="MBK7273917.1"/>
    <property type="molecule type" value="Genomic_DNA"/>
</dbReference>
<comment type="similarity">
    <text evidence="1 2">Belongs to the UPF0301 (AlgH) family.</text>
</comment>
<evidence type="ECO:0000313" key="6">
    <source>
        <dbReference type="Proteomes" id="UP000718281"/>
    </source>
</evidence>
<evidence type="ECO:0000313" key="4">
    <source>
        <dbReference type="EMBL" id="MBK7273917.1"/>
    </source>
</evidence>
<dbReference type="Pfam" id="PF02622">
    <property type="entry name" value="DUF179"/>
    <property type="match status" value="1"/>
</dbReference>
<dbReference type="Proteomes" id="UP000726105">
    <property type="component" value="Unassembled WGS sequence"/>
</dbReference>
<dbReference type="SUPFAM" id="SSF143456">
    <property type="entry name" value="VC0467-like"/>
    <property type="match status" value="1"/>
</dbReference>
<dbReference type="Gene3D" id="3.40.1740.10">
    <property type="entry name" value="VC0467-like"/>
    <property type="match status" value="1"/>
</dbReference>
<comment type="caution">
    <text evidence="3">The sequence shown here is derived from an EMBL/GenBank/DDBJ whole genome shotgun (WGS) entry which is preliminary data.</text>
</comment>
<dbReference type="EMBL" id="JADIXZ010000005">
    <property type="protein sequence ID" value="MBK6301612.1"/>
    <property type="molecule type" value="Genomic_DNA"/>
</dbReference>
<dbReference type="NCBIfam" id="NF001270">
    <property type="entry name" value="PRK00228.2-2"/>
    <property type="match status" value="1"/>
</dbReference>
<dbReference type="Proteomes" id="UP000718281">
    <property type="component" value="Unassembled WGS sequence"/>
</dbReference>
<dbReference type="EMBL" id="JADKGK010000020">
    <property type="protein sequence ID" value="MBL0004239.1"/>
    <property type="molecule type" value="Genomic_DNA"/>
</dbReference>
<evidence type="ECO:0000313" key="3">
    <source>
        <dbReference type="EMBL" id="MBK6301612.1"/>
    </source>
</evidence>
<sequence length="236" mass="24662">MAASVRTTVAHLGARTVGSTLVTIVGRHPVTRVGRCETRGVGSESTEPSGPPTAYLAGKLLVATPSVEGDVFRRSVVLMLHHDADGAQGVVLNQPLEAGVDAVLPGWQAVTTAPQTLFRGGPVGTDSAIGIVSVPGEGEATLGVQRLFGGIGVVDLDAPPLLVAPEVAGLRIFAGYAGWSEGQLEGEIARGDWYVLDAEPRDAFTDDPETLWASVLRRQRDSLALVAFYPDDPSMN</sequence>
<gene>
    <name evidence="3" type="ORF">IPF40_11410</name>
    <name evidence="4" type="ORF">IPI13_12360</name>
    <name evidence="5" type="ORF">IPP00_09700</name>
</gene>
<dbReference type="PANTHER" id="PTHR30327">
    <property type="entry name" value="UNCHARACTERIZED PROTEIN YQGE"/>
    <property type="match status" value="1"/>
</dbReference>
<organism evidence="3 6">
    <name type="scientific">Candidatus Phosphoribacter hodrii</name>
    <dbReference type="NCBI Taxonomy" id="2953743"/>
    <lineage>
        <taxon>Bacteria</taxon>
        <taxon>Bacillati</taxon>
        <taxon>Actinomycetota</taxon>
        <taxon>Actinomycetes</taxon>
        <taxon>Micrococcales</taxon>
        <taxon>Dermatophilaceae</taxon>
        <taxon>Candidatus Phosphoribacter</taxon>
    </lineage>
</organism>
<dbReference type="PANTHER" id="PTHR30327:SF1">
    <property type="entry name" value="UPF0301 PROTEIN YQGE"/>
    <property type="match status" value="1"/>
</dbReference>
<accession>A0A934X5P6</accession>
<protein>
    <recommendedName>
        <fullName evidence="2">UPF0301 protein IPF40_11410</fullName>
    </recommendedName>
</protein>
<evidence type="ECO:0000256" key="2">
    <source>
        <dbReference type="HAMAP-Rule" id="MF_00758"/>
    </source>
</evidence>
<dbReference type="Proteomes" id="UP000886632">
    <property type="component" value="Unassembled WGS sequence"/>
</dbReference>
<evidence type="ECO:0000313" key="5">
    <source>
        <dbReference type="EMBL" id="MBL0004239.1"/>
    </source>
</evidence>
<evidence type="ECO:0000256" key="1">
    <source>
        <dbReference type="ARBA" id="ARBA00009600"/>
    </source>
</evidence>
<dbReference type="AlphaFoldDB" id="A0A934X5P6"/>
<proteinExistence type="inferred from homology"/>
<name>A0A934X5P6_9MICO</name>
<evidence type="ECO:0000313" key="7">
    <source>
        <dbReference type="Proteomes" id="UP000726105"/>
    </source>
</evidence>
<dbReference type="GO" id="GO:0005829">
    <property type="term" value="C:cytosol"/>
    <property type="evidence" value="ECO:0007669"/>
    <property type="project" value="TreeGrafter"/>
</dbReference>